<feature type="domain" description="Phorbol-ester/DAG-type" evidence="4">
    <location>
        <begin position="1846"/>
        <end position="1896"/>
    </location>
</feature>
<dbReference type="STRING" id="6573.A0A210Q3G9"/>
<dbReference type="CDD" id="cd13208">
    <property type="entry name" value="PH-GRAM_MTMR5_MTMR13"/>
    <property type="match status" value="1"/>
</dbReference>
<evidence type="ECO:0000259" key="3">
    <source>
        <dbReference type="PROSITE" id="PS50003"/>
    </source>
</evidence>
<protein>
    <submittedName>
        <fullName evidence="7">Myotubularin-related protein 13</fullName>
    </submittedName>
</protein>
<dbReference type="SMART" id="SM00800">
    <property type="entry name" value="uDENN"/>
    <property type="match status" value="1"/>
</dbReference>
<comment type="caution">
    <text evidence="7">The sequence shown here is derived from an EMBL/GenBank/DDBJ whole genome shotgun (WGS) entry which is preliminary data.</text>
</comment>
<dbReference type="SMART" id="SM00233">
    <property type="entry name" value="PH"/>
    <property type="match status" value="1"/>
</dbReference>
<accession>A0A210Q3G9</accession>
<evidence type="ECO:0000259" key="5">
    <source>
        <dbReference type="PROSITE" id="PS50211"/>
    </source>
</evidence>
<dbReference type="InterPro" id="IPR001849">
    <property type="entry name" value="PH_domain"/>
</dbReference>
<dbReference type="SUPFAM" id="SSF50729">
    <property type="entry name" value="PH domain-like"/>
    <property type="match status" value="2"/>
</dbReference>
<dbReference type="Pfam" id="PF12335">
    <property type="entry name" value="SBF2"/>
    <property type="match status" value="1"/>
</dbReference>
<evidence type="ECO:0000256" key="2">
    <source>
        <dbReference type="SAM" id="MobiDB-lite"/>
    </source>
</evidence>
<dbReference type="InterPro" id="IPR004182">
    <property type="entry name" value="GRAM"/>
</dbReference>
<keyword evidence="8" id="KW-1185">Reference proteome</keyword>
<dbReference type="Pfam" id="PF02893">
    <property type="entry name" value="GRAM"/>
    <property type="match status" value="1"/>
</dbReference>
<dbReference type="InterPro" id="IPR011993">
    <property type="entry name" value="PH-like_dom_sf"/>
</dbReference>
<dbReference type="InterPro" id="IPR005113">
    <property type="entry name" value="uDENN_dom"/>
</dbReference>
<dbReference type="InterPro" id="IPR037516">
    <property type="entry name" value="Tripartite_DENN"/>
</dbReference>
<dbReference type="PROSITE" id="PS50211">
    <property type="entry name" value="DENN"/>
    <property type="match status" value="1"/>
</dbReference>
<name>A0A210Q3G9_MIZYE</name>
<dbReference type="SMART" id="SM00801">
    <property type="entry name" value="dDENN"/>
    <property type="match status" value="1"/>
</dbReference>
<dbReference type="Pfam" id="PF00169">
    <property type="entry name" value="PH"/>
    <property type="match status" value="1"/>
</dbReference>
<dbReference type="PROSITE" id="PS50081">
    <property type="entry name" value="ZF_DAG_PE_2"/>
    <property type="match status" value="1"/>
</dbReference>
<dbReference type="InterPro" id="IPR029021">
    <property type="entry name" value="Prot-tyrosine_phosphatase-like"/>
</dbReference>
<dbReference type="OrthoDB" id="74314at2759"/>
<dbReference type="SMART" id="SM00799">
    <property type="entry name" value="DENN"/>
    <property type="match status" value="1"/>
</dbReference>
<dbReference type="InterPro" id="IPR001194">
    <property type="entry name" value="cDENN_dom"/>
</dbReference>
<dbReference type="Pfam" id="PF00130">
    <property type="entry name" value="C1_1"/>
    <property type="match status" value="1"/>
</dbReference>
<dbReference type="SUPFAM" id="SSF52799">
    <property type="entry name" value="(Phosphotyrosine protein) phosphatases II"/>
    <property type="match status" value="1"/>
</dbReference>
<proteinExistence type="inferred from homology"/>
<dbReference type="Pfam" id="PF03456">
    <property type="entry name" value="uDENN"/>
    <property type="match status" value="1"/>
</dbReference>
<feature type="domain" description="UDENN" evidence="5">
    <location>
        <begin position="6"/>
        <end position="426"/>
    </location>
</feature>
<dbReference type="PANTHER" id="PTHR10807">
    <property type="entry name" value="MYOTUBULARIN-RELATED"/>
    <property type="match status" value="1"/>
</dbReference>
<dbReference type="Pfam" id="PF06602">
    <property type="entry name" value="Myotub-related"/>
    <property type="match status" value="1"/>
</dbReference>
<dbReference type="GO" id="GO:0005737">
    <property type="term" value="C:cytoplasm"/>
    <property type="evidence" value="ECO:0007669"/>
    <property type="project" value="TreeGrafter"/>
</dbReference>
<dbReference type="EMBL" id="NEDP02005138">
    <property type="protein sequence ID" value="OWF43219.1"/>
    <property type="molecule type" value="Genomic_DNA"/>
</dbReference>
<feature type="compositionally biased region" description="Low complexity" evidence="2">
    <location>
        <begin position="1102"/>
        <end position="1115"/>
    </location>
</feature>
<dbReference type="Gene3D" id="3.40.50.11500">
    <property type="match status" value="1"/>
</dbReference>
<dbReference type="CDD" id="cd14534">
    <property type="entry name" value="PTP-MTMR5-like"/>
    <property type="match status" value="1"/>
</dbReference>
<dbReference type="PANTHER" id="PTHR10807:SF109">
    <property type="entry name" value="SET DOMAIN BINDING FACTOR, ISOFORM A"/>
    <property type="match status" value="1"/>
</dbReference>
<evidence type="ECO:0000259" key="6">
    <source>
        <dbReference type="PROSITE" id="PS51339"/>
    </source>
</evidence>
<dbReference type="Pfam" id="PF02141">
    <property type="entry name" value="DENN"/>
    <property type="match status" value="1"/>
</dbReference>
<gene>
    <name evidence="7" type="ORF">KP79_PYT18829</name>
</gene>
<feature type="region of interest" description="Disordered" evidence="2">
    <location>
        <begin position="699"/>
        <end position="730"/>
    </location>
</feature>
<feature type="domain" description="Myotubularin phosphatase" evidence="6">
    <location>
        <begin position="1150"/>
        <end position="1714"/>
    </location>
</feature>
<dbReference type="InterPro" id="IPR005112">
    <property type="entry name" value="dDENN_dom"/>
</dbReference>
<feature type="compositionally biased region" description="Basic residues" evidence="2">
    <location>
        <begin position="1078"/>
        <end position="1091"/>
    </location>
</feature>
<dbReference type="Gene3D" id="3.30.450.200">
    <property type="match status" value="1"/>
</dbReference>
<dbReference type="InterPro" id="IPR030564">
    <property type="entry name" value="Myotubularin"/>
</dbReference>
<evidence type="ECO:0000313" key="7">
    <source>
        <dbReference type="EMBL" id="OWF43219.1"/>
    </source>
</evidence>
<feature type="region of interest" description="Disordered" evidence="2">
    <location>
        <begin position="1905"/>
        <end position="1942"/>
    </location>
</feature>
<reference evidence="7 8" key="1">
    <citation type="journal article" date="2017" name="Nat. Ecol. Evol.">
        <title>Scallop genome provides insights into evolution of bilaterian karyotype and development.</title>
        <authorList>
            <person name="Wang S."/>
            <person name="Zhang J."/>
            <person name="Jiao W."/>
            <person name="Li J."/>
            <person name="Xun X."/>
            <person name="Sun Y."/>
            <person name="Guo X."/>
            <person name="Huan P."/>
            <person name="Dong B."/>
            <person name="Zhang L."/>
            <person name="Hu X."/>
            <person name="Sun X."/>
            <person name="Wang J."/>
            <person name="Zhao C."/>
            <person name="Wang Y."/>
            <person name="Wang D."/>
            <person name="Huang X."/>
            <person name="Wang R."/>
            <person name="Lv J."/>
            <person name="Li Y."/>
            <person name="Zhang Z."/>
            <person name="Liu B."/>
            <person name="Lu W."/>
            <person name="Hui Y."/>
            <person name="Liang J."/>
            <person name="Zhou Z."/>
            <person name="Hou R."/>
            <person name="Li X."/>
            <person name="Liu Y."/>
            <person name="Li H."/>
            <person name="Ning X."/>
            <person name="Lin Y."/>
            <person name="Zhao L."/>
            <person name="Xing Q."/>
            <person name="Dou J."/>
            <person name="Li Y."/>
            <person name="Mao J."/>
            <person name="Guo H."/>
            <person name="Dou H."/>
            <person name="Li T."/>
            <person name="Mu C."/>
            <person name="Jiang W."/>
            <person name="Fu Q."/>
            <person name="Fu X."/>
            <person name="Miao Y."/>
            <person name="Liu J."/>
            <person name="Yu Q."/>
            <person name="Li R."/>
            <person name="Liao H."/>
            <person name="Li X."/>
            <person name="Kong Y."/>
            <person name="Jiang Z."/>
            <person name="Chourrout D."/>
            <person name="Li R."/>
            <person name="Bao Z."/>
        </authorList>
    </citation>
    <scope>NUCLEOTIDE SEQUENCE [LARGE SCALE GENOMIC DNA]</scope>
    <source>
        <strain evidence="7 8">PY_sf001</strain>
    </source>
</reference>
<dbReference type="GO" id="GO:0005085">
    <property type="term" value="F:guanyl-nucleotide exchange factor activity"/>
    <property type="evidence" value="ECO:0007669"/>
    <property type="project" value="TreeGrafter"/>
</dbReference>
<comment type="similarity">
    <text evidence="1">Belongs to the protein-tyrosine phosphatase family. Non-receptor class myotubularin subfamily.</text>
</comment>
<feature type="compositionally biased region" description="Low complexity" evidence="2">
    <location>
        <begin position="1905"/>
        <end position="1934"/>
    </location>
</feature>
<dbReference type="InterPro" id="IPR002219">
    <property type="entry name" value="PKC_DAG/PE"/>
</dbReference>
<dbReference type="GO" id="GO:0016020">
    <property type="term" value="C:membrane"/>
    <property type="evidence" value="ECO:0007669"/>
    <property type="project" value="TreeGrafter"/>
</dbReference>
<organism evidence="7 8">
    <name type="scientific">Mizuhopecten yessoensis</name>
    <name type="common">Japanese scallop</name>
    <name type="synonym">Patinopecten yessoensis</name>
    <dbReference type="NCBI Taxonomy" id="6573"/>
    <lineage>
        <taxon>Eukaryota</taxon>
        <taxon>Metazoa</taxon>
        <taxon>Spiralia</taxon>
        <taxon>Lophotrochozoa</taxon>
        <taxon>Mollusca</taxon>
        <taxon>Bivalvia</taxon>
        <taxon>Autobranchia</taxon>
        <taxon>Pteriomorphia</taxon>
        <taxon>Pectinida</taxon>
        <taxon>Pectinoidea</taxon>
        <taxon>Pectinidae</taxon>
        <taxon>Mizuhopecten</taxon>
    </lineage>
</organism>
<dbReference type="PROSITE" id="PS00479">
    <property type="entry name" value="ZF_DAG_PE_1"/>
    <property type="match status" value="1"/>
</dbReference>
<sequence>MSRLADYFVVVGYDHEKDRGGTSCGKIIQRFPDTDWESCPFTHGIEHFCQPVGWRLSSRREPPEFFVAVLTDIDADRHYCTCLTFSETIAITSTKGDDPDGDEPSGVHSSLMFAPKSLVLVSRLDYFDVFRNCLGIIYSTYVDKLDYQLESLVGNILGSIQVPPIGGPQVRFSIGAGDRQALQPPLSAGIPVSCYTVALLFKQLGIQNTLVLFCAALTDHKILFHSQSNTRLTDACRALTVLFYPFKYSYVYIPILPAPLIEVLNTPTPFLAGIHSALMDDTYDLLDVIVVDLDGGSIFIPECVNTPMIPEPILTRTKKSLKMVLNPDLLAADHAFPAPPPKKPISLEQKDKEIRAIFIRMFAEVFAGYRTCLALIRIHPEPFITFHKANFLGHKGMVEDDFLVRVLDAMAFGGFVAERGPPYRVCDIFDEVYAVLQEQLKDEANDPDKTMINIREIAKQLHTNETPNPQPYVQKVPKPTEGAYSRIHQPPFPYLDWVHIQKIVDEGVHKQPVKTKFNNLRPPQLRIVPIGPTITLITDRFRIVDNNARRLEVLRNCVTFIFENKITDARIIFPAVLRALKSKVARLSLTQELSYHIRSNRAMLEHQQFDLVVKLLNCALQNDSSMDENGIAAAILPLATSFCRKLCTGVIQFAYTLVQEHPVWTNQQFWEASFYQDVQKQIKQLYLPQYEEHMIMEKKRDSSYSPPQYRNEDELNVPSYRGSSTTPDAQRRLSSFKPRQIGALEIAAEQLRVWPNLSSEQQLEMTNNEESTVYSQAIHYSNRMVYMRVPLETTKPIKTISPHDWESNSNSNITASLAESDSIDAESGFDETEISDVGATVVRFVTRFVDKVCNDSGVTQDHIKALHQMIPGVVAMHIETLEAVHRESKRLPPIQKPKILKPTLLPGEEVVMDGLRVYLLPDGREEGMGSNMGGPSLLPAEGAIFLTNYRIIFKGIPCDPLACEQVVVRYFPVSTLTKEKQIKVQYTPHIDQLPKDGIQIRSNIFQLMKIAFDEEVNTEDVDAFRKLSNKYRNPNNVFNTFAFSGQTLLQPTPLHKHKEKNASLKHFAKKTLIKTVRKAGIKPKQSGRKPNKYVLPTPPQQRRSIASRSSAAGSDSESDRPPSELYDDLSIIDEADFPLNLAADPKFLEKLMTRPGYNDYKRLGFGDLMSGGQTLRTRTDLFRISTVNASYSVCRSYPALLVVPASVTDNSIRKFARTHRQSRFPVITWRHQRTKALLLRASGFHSRGLMGMLKPEGGSGTSGGEPSTSLQQERYFSSIVGATPNSGRVYHPSCSDSLTSLDSLMMVEQPITLPDTPDLMRRAIKTGSMVKPKTTSSRESLTSILSDTARRSMFSRAVSTLRSSSSRSHGTSFGRIGSIKDKSRMSGTASLDSSAARLNGALSDGNYGERSHGDLINSSVQGLKRVALYVLGEKAQMKGIKTESFPKCDFIPVDFYEVRHVKASFKKLMRACVPSAPPTQENTFYKAVEECEWLLQIQNILQLAGATVDLLDVQGSSVMMCLEDGWDFTTQVVSVAQILLDPYYRTIEGFRALVEKEWLSFGHRFTHRSNQTAANQASGFAPLFLQFLDVVHQVMNQFPLSFEYNDFYLRFLAYHYVASRFRSFMLDNEYERMEAGWLCEERKTPKIDDTDLEGGFATRHQHQSSLGMSVWDYIDKHHRKSSIFWNFYYSPHDQEVVLRPYSNMSNLCVWEYYLTEDLAHGPPYEVEVTQREIQLNEEEAAESSGQRTRKVVNGCYDNIRIQQPDAFTWQLQEMYKIESDLGLLPQKWKNVWDKIERPNRETIHRNASFNTQMVRSHGRSIHKRSTLEILVKGKMLGEAAKMFSQPHRFEKYTYTTPVYCDYCSQVLWGLLKTGMHCADCGYNCHEKCVNNVPKNCTKLKIVDDSNSSSNVSRAGGSESGSVTGVTTVPSSTPGFEQMSSGSGEQQTYEGYLYKRGALLKGWKQRWFVLDSTKHQLRYYDAMEDSSCKGYIELLDILSIQPIKNVQGAPKRSDENAFFESGVPHPNSLDKEGGRYDLSGIMLANSWQVFTHLISLSLTADITPGITCNGRVVGTVAE</sequence>
<dbReference type="InterPro" id="IPR010569">
    <property type="entry name" value="Myotubularin-like_Pase_dom"/>
</dbReference>
<evidence type="ECO:0000313" key="8">
    <source>
        <dbReference type="Proteomes" id="UP000242188"/>
    </source>
</evidence>
<dbReference type="InterPro" id="IPR022096">
    <property type="entry name" value="SBF1/SBF2"/>
</dbReference>
<dbReference type="CDD" id="cd20827">
    <property type="entry name" value="C1_Sbf-like"/>
    <property type="match status" value="1"/>
</dbReference>
<dbReference type="PROSITE" id="PS50003">
    <property type="entry name" value="PH_DOMAIN"/>
    <property type="match status" value="1"/>
</dbReference>
<evidence type="ECO:0000256" key="1">
    <source>
        <dbReference type="ARBA" id="ARBA00007471"/>
    </source>
</evidence>
<dbReference type="FunFam" id="3.40.50.11500:FF:000006">
    <property type="entry name" value="SET binding factor 2"/>
    <property type="match status" value="1"/>
</dbReference>
<feature type="domain" description="PH" evidence="3">
    <location>
        <begin position="1945"/>
        <end position="1993"/>
    </location>
</feature>
<feature type="region of interest" description="Disordered" evidence="2">
    <location>
        <begin position="1078"/>
        <end position="1125"/>
    </location>
</feature>
<dbReference type="Proteomes" id="UP000242188">
    <property type="component" value="Unassembled WGS sequence"/>
</dbReference>
<dbReference type="SMART" id="SM00568">
    <property type="entry name" value="GRAM"/>
    <property type="match status" value="1"/>
</dbReference>
<evidence type="ECO:0000259" key="4">
    <source>
        <dbReference type="PROSITE" id="PS50081"/>
    </source>
</evidence>
<dbReference type="SMART" id="SM00109">
    <property type="entry name" value="C1"/>
    <property type="match status" value="1"/>
</dbReference>
<dbReference type="PROSITE" id="PS51339">
    <property type="entry name" value="PPASE_MYOTUBULARIN"/>
    <property type="match status" value="1"/>
</dbReference>
<dbReference type="Gene3D" id="3.30.60.20">
    <property type="match status" value="1"/>
</dbReference>
<dbReference type="Gene3D" id="2.30.29.30">
    <property type="entry name" value="Pleckstrin-homology domain (PH domain)/Phosphotyrosine-binding domain (PTB)"/>
    <property type="match status" value="1"/>
</dbReference>
<dbReference type="InterPro" id="IPR043153">
    <property type="entry name" value="DENN_C"/>
</dbReference>